<dbReference type="GO" id="GO:0003677">
    <property type="term" value="F:DNA binding"/>
    <property type="evidence" value="ECO:0007669"/>
    <property type="project" value="UniProtKB-KW"/>
</dbReference>
<dbReference type="InterPro" id="IPR011010">
    <property type="entry name" value="DNA_brk_join_enz"/>
</dbReference>
<geneLocation type="plasmid" evidence="7">
    <name>pgfj2</name>
</geneLocation>
<evidence type="ECO:0000313" key="7">
    <source>
        <dbReference type="Proteomes" id="UP000185674"/>
    </source>
</evidence>
<keyword evidence="3" id="KW-0238">DNA-binding</keyword>
<evidence type="ECO:0000256" key="4">
    <source>
        <dbReference type="ARBA" id="ARBA00023172"/>
    </source>
</evidence>
<keyword evidence="6" id="KW-0614">Plasmid</keyword>
<keyword evidence="4" id="KW-0233">DNA recombination</keyword>
<name>A0A1P8ENI8_9GAMM</name>
<dbReference type="Pfam" id="PF00589">
    <property type="entry name" value="Phage_integrase"/>
    <property type="match status" value="1"/>
</dbReference>
<dbReference type="PANTHER" id="PTHR30349">
    <property type="entry name" value="PHAGE INTEGRASE-RELATED"/>
    <property type="match status" value="1"/>
</dbReference>
<evidence type="ECO:0000256" key="1">
    <source>
        <dbReference type="ARBA" id="ARBA00008857"/>
    </source>
</evidence>
<accession>A0A1P8ENI8</accession>
<dbReference type="InterPro" id="IPR013762">
    <property type="entry name" value="Integrase-like_cat_sf"/>
</dbReference>
<dbReference type="AlphaFoldDB" id="A0A1P8ENI8"/>
<keyword evidence="2" id="KW-0229">DNA integration</keyword>
<dbReference type="InterPro" id="IPR050090">
    <property type="entry name" value="Tyrosine_recombinase_XerCD"/>
</dbReference>
<proteinExistence type="inferred from homology"/>
<dbReference type="Proteomes" id="UP000185674">
    <property type="component" value="Plasmid pGFJ2"/>
</dbReference>
<dbReference type="GO" id="GO:0006310">
    <property type="term" value="P:DNA recombination"/>
    <property type="evidence" value="ECO:0007669"/>
    <property type="project" value="UniProtKB-KW"/>
</dbReference>
<evidence type="ECO:0000259" key="5">
    <source>
        <dbReference type="PROSITE" id="PS51898"/>
    </source>
</evidence>
<sequence>MSEKVKSKKDGAAPYVSEDELDITLSALKGLNSLRNQCIILCSHFMGLRAQELAWLVIGDVYDINRNIIKETIRLTSSITKGEKFREVYLVNPKLKELLLEYILTHRPKDNNAPLFLSQKGGSFSPDTMQKLIAREYKKAGINATSHSGRRSFATNLIRRNVDIHAVQQLMGHTSILTTQKYFQTDPNLLKEATSKLN</sequence>
<dbReference type="GO" id="GO:0015074">
    <property type="term" value="P:DNA integration"/>
    <property type="evidence" value="ECO:0007669"/>
    <property type="project" value="UniProtKB-KW"/>
</dbReference>
<comment type="similarity">
    <text evidence="1">Belongs to the 'phage' integrase family.</text>
</comment>
<protein>
    <submittedName>
        <fullName evidence="6">Integrase</fullName>
    </submittedName>
</protein>
<dbReference type="SUPFAM" id="SSF56349">
    <property type="entry name" value="DNA breaking-rejoining enzymes"/>
    <property type="match status" value="1"/>
</dbReference>
<dbReference type="PROSITE" id="PS51898">
    <property type="entry name" value="TYR_RECOMBINASE"/>
    <property type="match status" value="1"/>
</dbReference>
<feature type="domain" description="Tyr recombinase" evidence="5">
    <location>
        <begin position="11"/>
        <end position="195"/>
    </location>
</feature>
<reference evidence="6 7" key="1">
    <citation type="submission" date="2016-08" db="EMBL/GenBank/DDBJ databases">
        <title>Complete genome sequence of Acinetobacter baylyi strain GFJ2.</title>
        <authorList>
            <person name="Tabata M."/>
            <person name="Kuboki S."/>
            <person name="Gibu N."/>
            <person name="Kinouchi Y."/>
            <person name="Vangnai A."/>
            <person name="Kasai D."/>
            <person name="Fukuda M."/>
        </authorList>
    </citation>
    <scope>NUCLEOTIDE SEQUENCE [LARGE SCALE GENOMIC DNA]</scope>
    <source>
        <strain evidence="6 7">GFJ2</strain>
        <plasmid evidence="7">Plasmid pgfj2</plasmid>
    </source>
</reference>
<gene>
    <name evidence="6" type="ORF">BEN76_17060</name>
</gene>
<dbReference type="KEGG" id="asol:BEN76_17060"/>
<dbReference type="CDD" id="cd00397">
    <property type="entry name" value="DNA_BRE_C"/>
    <property type="match status" value="1"/>
</dbReference>
<organism evidence="6 7">
    <name type="scientific">Acinetobacter soli</name>
    <dbReference type="NCBI Taxonomy" id="487316"/>
    <lineage>
        <taxon>Bacteria</taxon>
        <taxon>Pseudomonadati</taxon>
        <taxon>Pseudomonadota</taxon>
        <taxon>Gammaproteobacteria</taxon>
        <taxon>Moraxellales</taxon>
        <taxon>Moraxellaceae</taxon>
        <taxon>Acinetobacter</taxon>
    </lineage>
</organism>
<dbReference type="InterPro" id="IPR002104">
    <property type="entry name" value="Integrase_catalytic"/>
</dbReference>
<dbReference type="RefSeq" id="WP_076033765.1">
    <property type="nucleotide sequence ID" value="NZ_CP016898.1"/>
</dbReference>
<evidence type="ECO:0000256" key="3">
    <source>
        <dbReference type="ARBA" id="ARBA00023125"/>
    </source>
</evidence>
<evidence type="ECO:0000313" key="6">
    <source>
        <dbReference type="EMBL" id="APV37757.1"/>
    </source>
</evidence>
<dbReference type="PANTHER" id="PTHR30349:SF41">
    <property type="entry name" value="INTEGRASE_RECOMBINASE PROTEIN MJ0367-RELATED"/>
    <property type="match status" value="1"/>
</dbReference>
<dbReference type="Gene3D" id="1.10.443.10">
    <property type="entry name" value="Intergrase catalytic core"/>
    <property type="match status" value="1"/>
</dbReference>
<evidence type="ECO:0000256" key="2">
    <source>
        <dbReference type="ARBA" id="ARBA00022908"/>
    </source>
</evidence>
<dbReference type="EMBL" id="CP016898">
    <property type="protein sequence ID" value="APV37757.1"/>
    <property type="molecule type" value="Genomic_DNA"/>
</dbReference>